<reference evidence="1 2" key="1">
    <citation type="submission" date="2024-01" db="EMBL/GenBank/DDBJ databases">
        <title>A draft genome for the cacao thread blight pathogen Marasmiellus scandens.</title>
        <authorList>
            <person name="Baruah I.K."/>
            <person name="Leung J."/>
            <person name="Bukari Y."/>
            <person name="Amoako-Attah I."/>
            <person name="Meinhardt L.W."/>
            <person name="Bailey B.A."/>
            <person name="Cohen S.P."/>
        </authorList>
    </citation>
    <scope>NUCLEOTIDE SEQUENCE [LARGE SCALE GENOMIC DNA]</scope>
    <source>
        <strain evidence="1 2">GH-19</strain>
    </source>
</reference>
<accession>A0ABR1K3D2</accession>
<dbReference type="EMBL" id="JBANRG010000003">
    <property type="protein sequence ID" value="KAK7468857.1"/>
    <property type="molecule type" value="Genomic_DNA"/>
</dbReference>
<dbReference type="Gene3D" id="2.20.70.150">
    <property type="match status" value="1"/>
</dbReference>
<organism evidence="1 2">
    <name type="scientific">Marasmiellus scandens</name>
    <dbReference type="NCBI Taxonomy" id="2682957"/>
    <lineage>
        <taxon>Eukaryota</taxon>
        <taxon>Fungi</taxon>
        <taxon>Dikarya</taxon>
        <taxon>Basidiomycota</taxon>
        <taxon>Agaricomycotina</taxon>
        <taxon>Agaricomycetes</taxon>
        <taxon>Agaricomycetidae</taxon>
        <taxon>Agaricales</taxon>
        <taxon>Marasmiineae</taxon>
        <taxon>Omphalotaceae</taxon>
        <taxon>Marasmiellus</taxon>
    </lineage>
</organism>
<protein>
    <submittedName>
        <fullName evidence="1">Uncharacterized protein</fullName>
    </submittedName>
</protein>
<dbReference type="PANTHER" id="PTHR36156:SF2">
    <property type="entry name" value="CUPIN TYPE-2 DOMAIN-CONTAINING PROTEIN"/>
    <property type="match status" value="1"/>
</dbReference>
<evidence type="ECO:0000313" key="1">
    <source>
        <dbReference type="EMBL" id="KAK7468857.1"/>
    </source>
</evidence>
<comment type="caution">
    <text evidence="1">The sequence shown here is derived from an EMBL/GenBank/DDBJ whole genome shotgun (WGS) entry which is preliminary data.</text>
</comment>
<dbReference type="InterPro" id="IPR047142">
    <property type="entry name" value="OryJ/VirC-like"/>
</dbReference>
<proteinExistence type="predicted"/>
<dbReference type="PANTHER" id="PTHR36156">
    <property type="entry name" value="SLR2101 PROTEIN"/>
    <property type="match status" value="1"/>
</dbReference>
<name>A0ABR1K3D2_9AGAR</name>
<gene>
    <name evidence="1" type="ORF">VKT23_003358</name>
</gene>
<dbReference type="InterPro" id="IPR014710">
    <property type="entry name" value="RmlC-like_jellyroll"/>
</dbReference>
<sequence length="108" mass="11684">MTELPPLRRIVTGHNEGGTACILSNEAVASESLAPEGTSTKGRFWTTFDGLPTNDNNNADLEGYKKPIEQNFGLAPIPGMNVQYTEMEPGFVSPMHRMPASFLSAVQS</sequence>
<dbReference type="Proteomes" id="UP001498398">
    <property type="component" value="Unassembled WGS sequence"/>
</dbReference>
<keyword evidence="2" id="KW-1185">Reference proteome</keyword>
<dbReference type="Gene3D" id="2.60.120.10">
    <property type="entry name" value="Jelly Rolls"/>
    <property type="match status" value="1"/>
</dbReference>
<evidence type="ECO:0000313" key="2">
    <source>
        <dbReference type="Proteomes" id="UP001498398"/>
    </source>
</evidence>